<dbReference type="EMBL" id="JAAMRF010000008">
    <property type="protein sequence ID" value="MBA1274778.1"/>
    <property type="molecule type" value="Genomic_DNA"/>
</dbReference>
<evidence type="ECO:0000313" key="3">
    <source>
        <dbReference type="Proteomes" id="UP000786387"/>
    </source>
</evidence>
<comment type="caution">
    <text evidence="2">The sequence shown here is derived from an EMBL/GenBank/DDBJ whole genome shotgun (WGS) entry which is preliminary data.</text>
</comment>
<organism evidence="2 3">
    <name type="scientific">Stutzerimonas azotifigens</name>
    <dbReference type="NCBI Taxonomy" id="291995"/>
    <lineage>
        <taxon>Bacteria</taxon>
        <taxon>Pseudomonadati</taxon>
        <taxon>Pseudomonadota</taxon>
        <taxon>Gammaproteobacteria</taxon>
        <taxon>Pseudomonadales</taxon>
        <taxon>Pseudomonadaceae</taxon>
        <taxon>Stutzerimonas</taxon>
    </lineage>
</organism>
<proteinExistence type="predicted"/>
<dbReference type="RefSeq" id="WP_181071830.1">
    <property type="nucleotide sequence ID" value="NZ_JAAMRF010000008.1"/>
</dbReference>
<sequence length="260" mass="27703">MSQPLSCFQDAFVEALYGRPAAPLAELAVQPGFALYRNGVLGNCMQALCDNFPSVERLVGHDWLLAAGQVYAHASPPTDARLIHYGADFPAFLATFEPAQELPYLPAVAMIDRLWIEAFTADLQPPLSAACLATVPAEQLGELCLRPLASARWGWFTDCPAYTLWRCNRDGTVLPDTLDWSGEGVLLVGNEHGVAAQPLSHGAVAFLDACSQCHSLDAAAAQALGISPNLNFTELLGQLLTTGALASLPDTSAPLLLKES</sequence>
<protein>
    <submittedName>
        <fullName evidence="2">DUF2063 domain-containing protein</fullName>
    </submittedName>
</protein>
<accession>A0ABR5Z3J1</accession>
<dbReference type="Proteomes" id="UP000786387">
    <property type="component" value="Unassembled WGS sequence"/>
</dbReference>
<dbReference type="Pfam" id="PF09836">
    <property type="entry name" value="DUF2063"/>
    <property type="match status" value="1"/>
</dbReference>
<gene>
    <name evidence="2" type="ORF">G7026_15600</name>
</gene>
<feature type="domain" description="Putative DNA-binding" evidence="1">
    <location>
        <begin position="8"/>
        <end position="93"/>
    </location>
</feature>
<dbReference type="InterPro" id="IPR018640">
    <property type="entry name" value="DUF2063"/>
</dbReference>
<evidence type="ECO:0000313" key="2">
    <source>
        <dbReference type="EMBL" id="MBA1274778.1"/>
    </source>
</evidence>
<reference evidence="2 3" key="1">
    <citation type="submission" date="2020-02" db="EMBL/GenBank/DDBJ databases">
        <title>Synteny-based analysis reveals conserved mechanism for high triclosan tolerance in Pseudomonas, as well as instances of horizontal transfer.</title>
        <authorList>
            <person name="Mcfarland A.G."/>
            <person name="Bertucci H.K."/>
            <person name="Litmann E."/>
            <person name="Shen J."/>
            <person name="Huttenhower C."/>
            <person name="Hartmann E.M."/>
        </authorList>
    </citation>
    <scope>NUCLEOTIDE SEQUENCE [LARGE SCALE GENOMIC DNA]</scope>
    <source>
        <strain evidence="2 3">115A1</strain>
    </source>
</reference>
<keyword evidence="3" id="KW-1185">Reference proteome</keyword>
<name>A0ABR5Z3J1_9GAMM</name>
<evidence type="ECO:0000259" key="1">
    <source>
        <dbReference type="Pfam" id="PF09836"/>
    </source>
</evidence>